<protein>
    <submittedName>
        <fullName evidence="7">ABC-type sugar transport system ATPase subunit</fullName>
    </submittedName>
</protein>
<comment type="similarity">
    <text evidence="1">Belongs to the ABC transporter superfamily.</text>
</comment>
<keyword evidence="2" id="KW-0813">Transport</keyword>
<dbReference type="Pfam" id="PF00005">
    <property type="entry name" value="ABC_tran"/>
    <property type="match status" value="2"/>
</dbReference>
<keyword evidence="7" id="KW-0762">Sugar transport</keyword>
<keyword evidence="3" id="KW-0547">Nucleotide-binding</keyword>
<dbReference type="InterPro" id="IPR003439">
    <property type="entry name" value="ABC_transporter-like_ATP-bd"/>
</dbReference>
<evidence type="ECO:0000256" key="4">
    <source>
        <dbReference type="ARBA" id="ARBA00022840"/>
    </source>
</evidence>
<dbReference type="InterPro" id="IPR052156">
    <property type="entry name" value="BCAA_Transport_ATP-bd_LivF"/>
</dbReference>
<keyword evidence="8" id="KW-1185">Reference proteome</keyword>
<comment type="caution">
    <text evidence="7">The sequence shown here is derived from an EMBL/GenBank/DDBJ whole genome shotgun (WGS) entry which is preliminary data.</text>
</comment>
<evidence type="ECO:0000256" key="3">
    <source>
        <dbReference type="ARBA" id="ARBA00022741"/>
    </source>
</evidence>
<dbReference type="PANTHER" id="PTHR43820:SF4">
    <property type="entry name" value="HIGH-AFFINITY BRANCHED-CHAIN AMINO ACID TRANSPORT ATP-BINDING PROTEIN LIVF"/>
    <property type="match status" value="1"/>
</dbReference>
<evidence type="ECO:0000259" key="6">
    <source>
        <dbReference type="PROSITE" id="PS50893"/>
    </source>
</evidence>
<dbReference type="GO" id="GO:0015658">
    <property type="term" value="F:branched-chain amino acid transmembrane transporter activity"/>
    <property type="evidence" value="ECO:0007669"/>
    <property type="project" value="TreeGrafter"/>
</dbReference>
<dbReference type="Pfam" id="PF12399">
    <property type="entry name" value="BCA_ABC_TP_C"/>
    <property type="match status" value="1"/>
</dbReference>
<dbReference type="PANTHER" id="PTHR43820">
    <property type="entry name" value="HIGH-AFFINITY BRANCHED-CHAIN AMINO ACID TRANSPORT ATP-BINDING PROTEIN LIVF"/>
    <property type="match status" value="1"/>
</dbReference>
<dbReference type="RefSeq" id="WP_121157039.1">
    <property type="nucleotide sequence ID" value="NZ_RBKT01000001.1"/>
</dbReference>
<sequence length="487" mass="51597">MSLLQLQDLGRDYHGVRALSDLTLDISTGARHAIIGPNGAGKTTLLNLIAGTSRPTSGRVLLDGHDITRLGAAARARRGIGRTWQHPALFPRLTAHANVALAVTRHTPGGGRRWLRAPLRPIVNAAAHAALDQVGLTAHVNTVAGRLPYGQRRLLELAIVLAARPRLMLLDEPSAGLSPHDIDQLVTTVRALPTDVTVMLIDHHLELVWAIADTVTVLDHGQHLATGSPEDLRANQRVQAAYLGAKAPPAAPTTTRANRKPVLLRVRGLRVGYQGAPVLNDFDLDVAEGEVLAILGRNGAGKTTLLNTLAGLLTPVPPTLIDLAGTRLDLAQPHRIARAGVALVPQGRRLFDLSVAEHLTAAAAAAAVGGTTPGRRPWTRDDVLRLLPPLRHRLLHPAVQLSGGEQQMLALARALLTNPRLLLLDEPSEGLAPATVTQLGQIVQTVARQGFTVLIAEQNTALAAHVADRTVLLDGDPSVPTTAQASP</sequence>
<dbReference type="Proteomes" id="UP000277671">
    <property type="component" value="Unassembled WGS sequence"/>
</dbReference>
<dbReference type="Gene3D" id="3.40.50.300">
    <property type="entry name" value="P-loop containing nucleotide triphosphate hydrolases"/>
    <property type="match status" value="2"/>
</dbReference>
<feature type="domain" description="ABC transporter" evidence="6">
    <location>
        <begin position="264"/>
        <end position="485"/>
    </location>
</feature>
<dbReference type="InterPro" id="IPR027417">
    <property type="entry name" value="P-loop_NTPase"/>
</dbReference>
<dbReference type="OrthoDB" id="3396710at2"/>
<dbReference type="PROSITE" id="PS50893">
    <property type="entry name" value="ABC_TRANSPORTER_2"/>
    <property type="match status" value="2"/>
</dbReference>
<dbReference type="GO" id="GO:0015807">
    <property type="term" value="P:L-amino acid transport"/>
    <property type="evidence" value="ECO:0007669"/>
    <property type="project" value="TreeGrafter"/>
</dbReference>
<dbReference type="SUPFAM" id="SSF52540">
    <property type="entry name" value="P-loop containing nucleoside triphosphate hydrolases"/>
    <property type="match status" value="2"/>
</dbReference>
<evidence type="ECO:0000256" key="5">
    <source>
        <dbReference type="ARBA" id="ARBA00022970"/>
    </source>
</evidence>
<dbReference type="AlphaFoldDB" id="A0A495JI37"/>
<dbReference type="SMART" id="SM00382">
    <property type="entry name" value="AAA"/>
    <property type="match status" value="2"/>
</dbReference>
<dbReference type="InterPro" id="IPR032823">
    <property type="entry name" value="BCA_ABC_TP_C"/>
</dbReference>
<evidence type="ECO:0000256" key="2">
    <source>
        <dbReference type="ARBA" id="ARBA00022448"/>
    </source>
</evidence>
<dbReference type="EMBL" id="RBKT01000001">
    <property type="protein sequence ID" value="RKR88415.1"/>
    <property type="molecule type" value="Genomic_DNA"/>
</dbReference>
<accession>A0A495JI37</accession>
<keyword evidence="5" id="KW-0029">Amino-acid transport</keyword>
<evidence type="ECO:0000256" key="1">
    <source>
        <dbReference type="ARBA" id="ARBA00005417"/>
    </source>
</evidence>
<gene>
    <name evidence="7" type="ORF">BDK92_2738</name>
</gene>
<reference evidence="7 8" key="1">
    <citation type="submission" date="2018-10" db="EMBL/GenBank/DDBJ databases">
        <title>Sequencing the genomes of 1000 actinobacteria strains.</title>
        <authorList>
            <person name="Klenk H.-P."/>
        </authorList>
    </citation>
    <scope>NUCLEOTIDE SEQUENCE [LARGE SCALE GENOMIC DNA]</scope>
    <source>
        <strain evidence="7 8">DSM 45175</strain>
    </source>
</reference>
<name>A0A495JI37_9ACTN</name>
<organism evidence="7 8">
    <name type="scientific">Micromonospora pisi</name>
    <dbReference type="NCBI Taxonomy" id="589240"/>
    <lineage>
        <taxon>Bacteria</taxon>
        <taxon>Bacillati</taxon>
        <taxon>Actinomycetota</taxon>
        <taxon>Actinomycetes</taxon>
        <taxon>Micromonosporales</taxon>
        <taxon>Micromonosporaceae</taxon>
        <taxon>Micromonospora</taxon>
    </lineage>
</organism>
<dbReference type="InterPro" id="IPR017871">
    <property type="entry name" value="ABC_transporter-like_CS"/>
</dbReference>
<proteinExistence type="inferred from homology"/>
<evidence type="ECO:0000313" key="7">
    <source>
        <dbReference type="EMBL" id="RKR88415.1"/>
    </source>
</evidence>
<dbReference type="PROSITE" id="PS00211">
    <property type="entry name" value="ABC_TRANSPORTER_1"/>
    <property type="match status" value="1"/>
</dbReference>
<keyword evidence="4" id="KW-0067">ATP-binding</keyword>
<evidence type="ECO:0000313" key="8">
    <source>
        <dbReference type="Proteomes" id="UP000277671"/>
    </source>
</evidence>
<dbReference type="InterPro" id="IPR003593">
    <property type="entry name" value="AAA+_ATPase"/>
</dbReference>
<feature type="domain" description="ABC transporter" evidence="6">
    <location>
        <begin position="4"/>
        <end position="245"/>
    </location>
</feature>
<dbReference type="GO" id="GO:0005524">
    <property type="term" value="F:ATP binding"/>
    <property type="evidence" value="ECO:0007669"/>
    <property type="project" value="UniProtKB-KW"/>
</dbReference>
<dbReference type="CDD" id="cd03219">
    <property type="entry name" value="ABC_Mj1267_LivG_branched"/>
    <property type="match status" value="1"/>
</dbReference>
<dbReference type="GO" id="GO:0016887">
    <property type="term" value="F:ATP hydrolysis activity"/>
    <property type="evidence" value="ECO:0007669"/>
    <property type="project" value="InterPro"/>
</dbReference>